<dbReference type="Proteomes" id="UP000585050">
    <property type="component" value="Unassembled WGS sequence"/>
</dbReference>
<name>A0A7X8XZ34_9BACT</name>
<dbReference type="RefSeq" id="WP_168885407.1">
    <property type="nucleotide sequence ID" value="NZ_JABAIL010000014.1"/>
</dbReference>
<reference evidence="1 2" key="1">
    <citation type="submission" date="2020-04" db="EMBL/GenBank/DDBJ databases">
        <title>Flammeovirga sp. SR4, a novel species isolated from seawater.</title>
        <authorList>
            <person name="Wang X."/>
        </authorList>
    </citation>
    <scope>NUCLEOTIDE SEQUENCE [LARGE SCALE GENOMIC DNA]</scope>
    <source>
        <strain evidence="1 2">SR4</strain>
    </source>
</reference>
<dbReference type="AlphaFoldDB" id="A0A7X8XZ34"/>
<evidence type="ECO:0000313" key="2">
    <source>
        <dbReference type="Proteomes" id="UP000585050"/>
    </source>
</evidence>
<protein>
    <recommendedName>
        <fullName evidence="3">Neuromedin U</fullName>
    </recommendedName>
</protein>
<gene>
    <name evidence="1" type="ORF">HGP29_26065</name>
</gene>
<dbReference type="EMBL" id="JABAIL010000014">
    <property type="protein sequence ID" value="NLR94698.1"/>
    <property type="molecule type" value="Genomic_DNA"/>
</dbReference>
<evidence type="ECO:0008006" key="3">
    <source>
        <dbReference type="Google" id="ProtNLM"/>
    </source>
</evidence>
<comment type="caution">
    <text evidence="1">The sequence shown here is derived from an EMBL/GenBank/DDBJ whole genome shotgun (WGS) entry which is preliminary data.</text>
</comment>
<evidence type="ECO:0000313" key="1">
    <source>
        <dbReference type="EMBL" id="NLR94698.1"/>
    </source>
</evidence>
<sequence length="267" mass="29745">MKNLLIIVLFSMGIKSYGQNYDDDIQLFAETVTDPSSPIGKINFHSYSHVGTGDDKSNMLLVKFIFPVMLTENIELLNYGILPIESIYNSELQTSKTFLGNVIYQGLIANRKPIELGNDGQLTLGLGPSAVFATNTIKGLETWDIGFAMATIYHYKYFMAGVNYNPTWGVGGSSINQSVFQYILNYTFKTGTSVNTQPMMIKSDAFVGDTKWLVPVGGGVGQMLPFKSLPMNVSFNVYYNLIRPEIMQKQEWQFNVNVVCVLMGKDA</sequence>
<accession>A0A7X8XZ34</accession>
<organism evidence="1 2">
    <name type="scientific">Flammeovirga agarivorans</name>
    <dbReference type="NCBI Taxonomy" id="2726742"/>
    <lineage>
        <taxon>Bacteria</taxon>
        <taxon>Pseudomonadati</taxon>
        <taxon>Bacteroidota</taxon>
        <taxon>Cytophagia</taxon>
        <taxon>Cytophagales</taxon>
        <taxon>Flammeovirgaceae</taxon>
        <taxon>Flammeovirga</taxon>
    </lineage>
</organism>
<proteinExistence type="predicted"/>
<keyword evidence="2" id="KW-1185">Reference proteome</keyword>